<evidence type="ECO:0000313" key="2">
    <source>
        <dbReference type="Proteomes" id="UP000316095"/>
    </source>
</evidence>
<dbReference type="Pfam" id="PF14427">
    <property type="entry name" value="Pput2613-deam"/>
    <property type="match status" value="1"/>
</dbReference>
<dbReference type="AlphaFoldDB" id="A0A5C5X9B8"/>
<dbReference type="OrthoDB" id="285999at2"/>
<gene>
    <name evidence="1" type="ORF">Pan54_04470</name>
</gene>
<dbReference type="CDD" id="cd00081">
    <property type="entry name" value="Hint"/>
    <property type="match status" value="1"/>
</dbReference>
<dbReference type="Gene3D" id="2.170.16.10">
    <property type="entry name" value="Hedgehog/Intein (Hint) domain"/>
    <property type="match status" value="1"/>
</dbReference>
<dbReference type="SUPFAM" id="SSF51294">
    <property type="entry name" value="Hedgehog/intein (Hint) domain"/>
    <property type="match status" value="1"/>
</dbReference>
<protein>
    <recommendedName>
        <fullName evidence="3">Intein C-terminal splicing domain-containing protein</fullName>
    </recommendedName>
</protein>
<organism evidence="1 2">
    <name type="scientific">Rubinisphaera italica</name>
    <dbReference type="NCBI Taxonomy" id="2527969"/>
    <lineage>
        <taxon>Bacteria</taxon>
        <taxon>Pseudomonadati</taxon>
        <taxon>Planctomycetota</taxon>
        <taxon>Planctomycetia</taxon>
        <taxon>Planctomycetales</taxon>
        <taxon>Planctomycetaceae</taxon>
        <taxon>Rubinisphaera</taxon>
    </lineage>
</organism>
<sequence>MGGQTVTTTLEHPFYVDEKGWTPARDLEHGDLIVGMDDSLTPVTAILSTGQIESVYNMRVAEDHTYFVGDEHWGFSLWVHNTYVAVEYNGKYALEGPQGYVTQEIYQLDGTSQTVVIVFNTKEEAWDYAKGLPAYDSTHHADWELLGPRGGKNGSGSETSGVDFALEPGQRLTFPEQSLYGHTEGKILDFLMESAQLGPGKYLEISGQRPPCSSCKRAMQKTSADYNMTIEYIDSTGDRWIWINGTVQ</sequence>
<reference evidence="1 2" key="1">
    <citation type="submission" date="2019-02" db="EMBL/GenBank/DDBJ databases">
        <title>Deep-cultivation of Planctomycetes and their phenomic and genomic characterization uncovers novel biology.</title>
        <authorList>
            <person name="Wiegand S."/>
            <person name="Jogler M."/>
            <person name="Boedeker C."/>
            <person name="Pinto D."/>
            <person name="Vollmers J."/>
            <person name="Rivas-Marin E."/>
            <person name="Kohn T."/>
            <person name="Peeters S.H."/>
            <person name="Heuer A."/>
            <person name="Rast P."/>
            <person name="Oberbeckmann S."/>
            <person name="Bunk B."/>
            <person name="Jeske O."/>
            <person name="Meyerdierks A."/>
            <person name="Storesund J.E."/>
            <person name="Kallscheuer N."/>
            <person name="Luecker S."/>
            <person name="Lage O.M."/>
            <person name="Pohl T."/>
            <person name="Merkel B.J."/>
            <person name="Hornburger P."/>
            <person name="Mueller R.-W."/>
            <person name="Bruemmer F."/>
            <person name="Labrenz M."/>
            <person name="Spormann A.M."/>
            <person name="Op Den Camp H."/>
            <person name="Overmann J."/>
            <person name="Amann R."/>
            <person name="Jetten M.S.M."/>
            <person name="Mascher T."/>
            <person name="Medema M.H."/>
            <person name="Devos D.P."/>
            <person name="Kaster A.-K."/>
            <person name="Ovreas L."/>
            <person name="Rohde M."/>
            <person name="Galperin M.Y."/>
            <person name="Jogler C."/>
        </authorList>
    </citation>
    <scope>NUCLEOTIDE SEQUENCE [LARGE SCALE GENOMIC DNA]</scope>
    <source>
        <strain evidence="1 2">Pan54</strain>
    </source>
</reference>
<proteinExistence type="predicted"/>
<dbReference type="EMBL" id="SJPG01000001">
    <property type="protein sequence ID" value="TWT59737.1"/>
    <property type="molecule type" value="Genomic_DNA"/>
</dbReference>
<evidence type="ECO:0008006" key="3">
    <source>
        <dbReference type="Google" id="ProtNLM"/>
    </source>
</evidence>
<accession>A0A5C5X9B8</accession>
<dbReference type="InterPro" id="IPR036844">
    <property type="entry name" value="Hint_dom_sf"/>
</dbReference>
<dbReference type="RefSeq" id="WP_146501933.1">
    <property type="nucleotide sequence ID" value="NZ_SJPG01000001.1"/>
</dbReference>
<dbReference type="Pfam" id="PF07591">
    <property type="entry name" value="PT-HINT"/>
    <property type="match status" value="1"/>
</dbReference>
<dbReference type="Proteomes" id="UP000316095">
    <property type="component" value="Unassembled WGS sequence"/>
</dbReference>
<dbReference type="InterPro" id="IPR027472">
    <property type="entry name" value="Pput2613-NH3ase"/>
</dbReference>
<evidence type="ECO:0000313" key="1">
    <source>
        <dbReference type="EMBL" id="TWT59737.1"/>
    </source>
</evidence>
<comment type="caution">
    <text evidence="1">The sequence shown here is derived from an EMBL/GenBank/DDBJ whole genome shotgun (WGS) entry which is preliminary data.</text>
</comment>
<keyword evidence="2" id="KW-1185">Reference proteome</keyword>
<name>A0A5C5X9B8_9PLAN</name>